<keyword evidence="2" id="KW-1185">Reference proteome</keyword>
<name>A0ABV4EZ00_BRAEL</name>
<dbReference type="EMBL" id="JBGBZA010000002">
    <property type="protein sequence ID" value="MEY9315993.1"/>
    <property type="molecule type" value="Genomic_DNA"/>
</dbReference>
<sequence>MSSKPDTRVAEQYLTWALEELAKLGCHPQASLHARMALNYLLGGSESVPWRFNESAKRFRDKADEAEQLAMVAHTASRRDTLLKIAESYRLTAEQMEQSSVNVTKRDKNSN</sequence>
<protein>
    <submittedName>
        <fullName evidence="1">Uncharacterized protein</fullName>
    </submittedName>
</protein>
<evidence type="ECO:0000313" key="2">
    <source>
        <dbReference type="Proteomes" id="UP001565471"/>
    </source>
</evidence>
<comment type="caution">
    <text evidence="1">The sequence shown here is derived from an EMBL/GenBank/DDBJ whole genome shotgun (WGS) entry which is preliminary data.</text>
</comment>
<reference evidence="1 2" key="1">
    <citation type="submission" date="2024-07" db="EMBL/GenBank/DDBJ databases">
        <title>Genomic Encyclopedia of Type Strains, Phase V (KMG-V): Genome sequencing to study the core and pangenomes of soil and plant-associated prokaryotes.</title>
        <authorList>
            <person name="Whitman W."/>
        </authorList>
    </citation>
    <scope>NUCLEOTIDE SEQUENCE [LARGE SCALE GENOMIC DNA]</scope>
    <source>
        <strain evidence="1 2">USDA 415</strain>
    </source>
</reference>
<evidence type="ECO:0000313" key="1">
    <source>
        <dbReference type="EMBL" id="MEY9315993.1"/>
    </source>
</evidence>
<dbReference type="Proteomes" id="UP001565471">
    <property type="component" value="Unassembled WGS sequence"/>
</dbReference>
<proteinExistence type="predicted"/>
<accession>A0ABV4EZ00</accession>
<organism evidence="1 2">
    <name type="scientific">Bradyrhizobium elkanii</name>
    <dbReference type="NCBI Taxonomy" id="29448"/>
    <lineage>
        <taxon>Bacteria</taxon>
        <taxon>Pseudomonadati</taxon>
        <taxon>Pseudomonadota</taxon>
        <taxon>Alphaproteobacteria</taxon>
        <taxon>Hyphomicrobiales</taxon>
        <taxon>Nitrobacteraceae</taxon>
        <taxon>Bradyrhizobium</taxon>
    </lineage>
</organism>
<dbReference type="RefSeq" id="WP_125459372.1">
    <property type="nucleotide sequence ID" value="NZ_BJNL01000183.1"/>
</dbReference>
<gene>
    <name evidence="1" type="ORF">ABIF29_002792</name>
</gene>
<dbReference type="GeneID" id="92955601"/>